<feature type="compositionally biased region" description="Polar residues" evidence="1">
    <location>
        <begin position="157"/>
        <end position="169"/>
    </location>
</feature>
<reference evidence="2 3" key="1">
    <citation type="submission" date="2017-10" db="EMBL/GenBank/DDBJ databases">
        <title>Comparative genomics in systemic dimorphic fungi from Ajellomycetaceae.</title>
        <authorList>
            <person name="Munoz J.F."/>
            <person name="Mcewen J.G."/>
            <person name="Clay O.K."/>
            <person name="Cuomo C.A."/>
        </authorList>
    </citation>
    <scope>NUCLEOTIDE SEQUENCE [LARGE SCALE GENOMIC DNA]</scope>
    <source>
        <strain evidence="2 3">UAMH5409</strain>
    </source>
</reference>
<dbReference type="OrthoDB" id="4184572at2759"/>
<feature type="compositionally biased region" description="Polar residues" evidence="1">
    <location>
        <begin position="261"/>
        <end position="283"/>
    </location>
</feature>
<feature type="compositionally biased region" description="Polar residues" evidence="1">
    <location>
        <begin position="236"/>
        <end position="245"/>
    </location>
</feature>
<accession>A0A2B7X250</accession>
<organism evidence="2 3">
    <name type="scientific">Helicocarpus griseus UAMH5409</name>
    <dbReference type="NCBI Taxonomy" id="1447875"/>
    <lineage>
        <taxon>Eukaryota</taxon>
        <taxon>Fungi</taxon>
        <taxon>Dikarya</taxon>
        <taxon>Ascomycota</taxon>
        <taxon>Pezizomycotina</taxon>
        <taxon>Eurotiomycetes</taxon>
        <taxon>Eurotiomycetidae</taxon>
        <taxon>Onygenales</taxon>
        <taxon>Ajellomycetaceae</taxon>
        <taxon>Helicocarpus</taxon>
    </lineage>
</organism>
<evidence type="ECO:0000313" key="3">
    <source>
        <dbReference type="Proteomes" id="UP000223968"/>
    </source>
</evidence>
<feature type="compositionally biased region" description="Polar residues" evidence="1">
    <location>
        <begin position="103"/>
        <end position="112"/>
    </location>
</feature>
<feature type="compositionally biased region" description="Polar residues" evidence="1">
    <location>
        <begin position="188"/>
        <end position="199"/>
    </location>
</feature>
<name>A0A2B7X250_9EURO</name>
<evidence type="ECO:0000313" key="2">
    <source>
        <dbReference type="EMBL" id="PGH05714.1"/>
    </source>
</evidence>
<dbReference type="Proteomes" id="UP000223968">
    <property type="component" value="Unassembled WGS sequence"/>
</dbReference>
<feature type="region of interest" description="Disordered" evidence="1">
    <location>
        <begin position="96"/>
        <end position="373"/>
    </location>
</feature>
<dbReference type="AlphaFoldDB" id="A0A2B7X250"/>
<sequence length="645" mass="72115">MANMRPTFSFTFTCTHPSGDISYTPDISALGGLDPLAWPETGKYLPDDTVREHSAQLRKEADQILSLRERKFVPVSVLAPFLNSCIELSKKFKSPKKRMAMTPVSTLDTPSSKRLKMLSPANSSQIPPRCPRPISPPQAETSRSPSEKTLTDPEQGLSAQNSDDTMGQDSESEWEGHDKASTILGESPQRSSRQEVGQNHTEESLFLQDTPQSGTQKESQCHTVESPILGDPPQSRPNSSFTTRHQSPEHGRTPPSHLRTKTQSTSARETSDMNCSYSSTPSSLRDFLARCSSSTRQGLGNSPFSTDTSVASCDKTPRSSSPARETSDRGRLSTDSPTPSRDDTARSSSPAREASSSGRLPTESPDSSPQKHQNRITDWYFVLKNADSHIIRRMKASFKGFRKRVNRSLKLVEGIAIPEEYLVSGVDYLENGNIRLYFPNADVRDLLAASKHKWSHEFGRNVSVIVQTYDVAVANVKRHDSNDKDGVTNPMIKELLDLNRSIFPSRKLPYIHNIQWLDQKKRKLPLLLIEFYNAEHANRVIRSGIRHKVNQSAPKSFRCSRYRSTEPVQCTGCWQYDHTEFDCFQDRCCVFCGGSHDGSDHSQSDETKCVLCGRPHAATSPNCSVRKRAKQQCGKEPDYNPFFPV</sequence>
<keyword evidence="3" id="KW-1185">Reference proteome</keyword>
<comment type="caution">
    <text evidence="2">The sequence shown here is derived from an EMBL/GenBank/DDBJ whole genome shotgun (WGS) entry which is preliminary data.</text>
</comment>
<feature type="compositionally biased region" description="Polar residues" evidence="1">
    <location>
        <begin position="207"/>
        <end position="223"/>
    </location>
</feature>
<proteinExistence type="predicted"/>
<dbReference type="EMBL" id="PDNB01000123">
    <property type="protein sequence ID" value="PGH05714.1"/>
    <property type="molecule type" value="Genomic_DNA"/>
</dbReference>
<gene>
    <name evidence="2" type="ORF">AJ79_06730</name>
</gene>
<dbReference type="STRING" id="1447875.A0A2B7X250"/>
<protein>
    <submittedName>
        <fullName evidence="2">Uncharacterized protein</fullName>
    </submittedName>
</protein>
<feature type="compositionally biased region" description="Low complexity" evidence="1">
    <location>
        <begin position="346"/>
        <end position="359"/>
    </location>
</feature>
<feature type="compositionally biased region" description="Polar residues" evidence="1">
    <location>
        <begin position="291"/>
        <end position="311"/>
    </location>
</feature>
<evidence type="ECO:0000256" key="1">
    <source>
        <dbReference type="SAM" id="MobiDB-lite"/>
    </source>
</evidence>